<keyword evidence="2" id="KW-0812">Transmembrane</keyword>
<feature type="transmembrane region" description="Helical" evidence="2">
    <location>
        <begin position="23"/>
        <end position="51"/>
    </location>
</feature>
<comment type="caution">
    <text evidence="3">The sequence shown here is derived from an EMBL/GenBank/DDBJ whole genome shotgun (WGS) entry which is preliminary data.</text>
</comment>
<dbReference type="RefSeq" id="WP_156267094.1">
    <property type="nucleotide sequence ID" value="NZ_WOGU01000002.1"/>
</dbReference>
<feature type="region of interest" description="Disordered" evidence="1">
    <location>
        <begin position="64"/>
        <end position="92"/>
    </location>
</feature>
<evidence type="ECO:0000313" key="3">
    <source>
        <dbReference type="EMBL" id="MUN62151.1"/>
    </source>
</evidence>
<evidence type="ECO:0000256" key="1">
    <source>
        <dbReference type="SAM" id="MobiDB-lite"/>
    </source>
</evidence>
<sequence length="262" mass="29617">MTPRRPVFKEGAWRDLEPMQKGLVLGVLAGAVLALLTWQLSWLAAGVFLGVGTGRLIDHRRHTQHRAGHHTQNATAMARTDHRPEETPEHREERLRWAATYRGTRMLEGKTDRAGALEQIRHTVPGFPSGRYESELDAALVRIEQYRVGVRARRAKDVAHAREMDVLNAVFALHYFNRRFSGHVGEYGLGRVDLEDALGDLYFREQIDEAVHRSDALIDEGIDMGLGPWDWDADMAHLRQAHPGFNDGALGEALGWGRYFGR</sequence>
<evidence type="ECO:0008006" key="5">
    <source>
        <dbReference type="Google" id="ProtNLM"/>
    </source>
</evidence>
<keyword evidence="2" id="KW-1133">Transmembrane helix</keyword>
<evidence type="ECO:0000313" key="4">
    <source>
        <dbReference type="Proteomes" id="UP000436989"/>
    </source>
</evidence>
<dbReference type="AlphaFoldDB" id="A0A6N8GG60"/>
<name>A0A6N8GG60_9MICC</name>
<evidence type="ECO:0000256" key="2">
    <source>
        <dbReference type="SAM" id="Phobius"/>
    </source>
</evidence>
<proteinExistence type="predicted"/>
<accession>A0A6N8GG60</accession>
<feature type="compositionally biased region" description="Basic and acidic residues" evidence="1">
    <location>
        <begin position="79"/>
        <end position="92"/>
    </location>
</feature>
<dbReference type="Proteomes" id="UP000436989">
    <property type="component" value="Unassembled WGS sequence"/>
</dbReference>
<keyword evidence="4" id="KW-1185">Reference proteome</keyword>
<organism evidence="3 4">
    <name type="scientific">Kocuria sediminis</name>
    <dbReference type="NCBI Taxonomy" id="1038857"/>
    <lineage>
        <taxon>Bacteria</taxon>
        <taxon>Bacillati</taxon>
        <taxon>Actinomycetota</taxon>
        <taxon>Actinomycetes</taxon>
        <taxon>Micrococcales</taxon>
        <taxon>Micrococcaceae</taxon>
        <taxon>Kocuria</taxon>
    </lineage>
</organism>
<protein>
    <recommendedName>
        <fullName evidence="5">DUF1266 domain-containing protein</fullName>
    </recommendedName>
</protein>
<reference evidence="3 4" key="1">
    <citation type="submission" date="2019-12" db="EMBL/GenBank/DDBJ databases">
        <authorList>
            <person name="Shi Y."/>
        </authorList>
    </citation>
    <scope>NUCLEOTIDE SEQUENCE [LARGE SCALE GENOMIC DNA]</scope>
    <source>
        <strain evidence="3 4">JCM 17929</strain>
    </source>
</reference>
<keyword evidence="2" id="KW-0472">Membrane</keyword>
<gene>
    <name evidence="3" type="ORF">GMA12_03165</name>
</gene>
<dbReference type="EMBL" id="WOGU01000002">
    <property type="protein sequence ID" value="MUN62151.1"/>
    <property type="molecule type" value="Genomic_DNA"/>
</dbReference>